<dbReference type="Proteomes" id="UP000634136">
    <property type="component" value="Unassembled WGS sequence"/>
</dbReference>
<keyword evidence="3" id="KW-1185">Reference proteome</keyword>
<comment type="caution">
    <text evidence="2">The sequence shown here is derived from an EMBL/GenBank/DDBJ whole genome shotgun (WGS) entry which is preliminary data.</text>
</comment>
<gene>
    <name evidence="2" type="ORF">G2W53_034403</name>
</gene>
<evidence type="ECO:0000313" key="3">
    <source>
        <dbReference type="Proteomes" id="UP000634136"/>
    </source>
</evidence>
<feature type="compositionally biased region" description="Basic and acidic residues" evidence="1">
    <location>
        <begin position="7"/>
        <end position="24"/>
    </location>
</feature>
<organism evidence="2 3">
    <name type="scientific">Senna tora</name>
    <dbReference type="NCBI Taxonomy" id="362788"/>
    <lineage>
        <taxon>Eukaryota</taxon>
        <taxon>Viridiplantae</taxon>
        <taxon>Streptophyta</taxon>
        <taxon>Embryophyta</taxon>
        <taxon>Tracheophyta</taxon>
        <taxon>Spermatophyta</taxon>
        <taxon>Magnoliopsida</taxon>
        <taxon>eudicotyledons</taxon>
        <taxon>Gunneridae</taxon>
        <taxon>Pentapetalae</taxon>
        <taxon>rosids</taxon>
        <taxon>fabids</taxon>
        <taxon>Fabales</taxon>
        <taxon>Fabaceae</taxon>
        <taxon>Caesalpinioideae</taxon>
        <taxon>Cassia clade</taxon>
        <taxon>Senna</taxon>
    </lineage>
</organism>
<dbReference type="EMBL" id="JAAIUW010000010">
    <property type="protein sequence ID" value="KAF7813427.1"/>
    <property type="molecule type" value="Genomic_DNA"/>
</dbReference>
<evidence type="ECO:0000256" key="1">
    <source>
        <dbReference type="SAM" id="MobiDB-lite"/>
    </source>
</evidence>
<sequence length="60" mass="6640">MQSSQASRERARLDLGPLRLDKSHSRSGPALARRPCLGRRVVCSMCRVLHDVSISVNHDG</sequence>
<name>A0A834W8V0_9FABA</name>
<evidence type="ECO:0000313" key="2">
    <source>
        <dbReference type="EMBL" id="KAF7813427.1"/>
    </source>
</evidence>
<accession>A0A834W8V0</accession>
<proteinExistence type="predicted"/>
<protein>
    <submittedName>
        <fullName evidence="2">Trypsin inhibitor DE-3</fullName>
    </submittedName>
</protein>
<feature type="region of interest" description="Disordered" evidence="1">
    <location>
        <begin position="1"/>
        <end position="31"/>
    </location>
</feature>
<reference evidence="2" key="1">
    <citation type="submission" date="2020-09" db="EMBL/GenBank/DDBJ databases">
        <title>Genome-Enabled Discovery of Anthraquinone Biosynthesis in Senna tora.</title>
        <authorList>
            <person name="Kang S.-H."/>
            <person name="Pandey R.P."/>
            <person name="Lee C.-M."/>
            <person name="Sim J.-S."/>
            <person name="Jeong J.-T."/>
            <person name="Choi B.-S."/>
            <person name="Jung M."/>
            <person name="Ginzburg D."/>
            <person name="Zhao K."/>
            <person name="Won S.Y."/>
            <person name="Oh T.-J."/>
            <person name="Yu Y."/>
            <person name="Kim N.-H."/>
            <person name="Lee O.R."/>
            <person name="Lee T.-H."/>
            <person name="Bashyal P."/>
            <person name="Kim T.-S."/>
            <person name="Lee W.-H."/>
            <person name="Kawkins C."/>
            <person name="Kim C.-K."/>
            <person name="Kim J.S."/>
            <person name="Ahn B.O."/>
            <person name="Rhee S.Y."/>
            <person name="Sohng J.K."/>
        </authorList>
    </citation>
    <scope>NUCLEOTIDE SEQUENCE</scope>
    <source>
        <tissue evidence="2">Leaf</tissue>
    </source>
</reference>
<dbReference type="AlphaFoldDB" id="A0A834W8V0"/>